<protein>
    <submittedName>
        <fullName evidence="1">Uncharacterized protein</fullName>
    </submittedName>
</protein>
<proteinExistence type="predicted"/>
<accession>A0A8S5TFE0</accession>
<reference evidence="1" key="1">
    <citation type="journal article" date="2021" name="Proc. Natl. Acad. Sci. U.S.A.">
        <title>A Catalog of Tens of Thousands of Viruses from Human Metagenomes Reveals Hidden Associations with Chronic Diseases.</title>
        <authorList>
            <person name="Tisza M.J."/>
            <person name="Buck C.B."/>
        </authorList>
    </citation>
    <scope>NUCLEOTIDE SEQUENCE</scope>
    <source>
        <strain evidence="1">CtP0x5</strain>
    </source>
</reference>
<sequence length="139" mass="16175">MHMKYGDIVVYKNQIGTVVKSENDFKFHPCNYGSCYFSELNTITDEDVREATHEEKLELIEKEFTWGNVIKIHCIGEYQIVEYIDKRDKKTYYHGYINYSDTNHSYLSLDSALIGCIGYKHEGGNGKAAMYFEKMIGLE</sequence>
<organism evidence="1">
    <name type="scientific">Siphoviridae sp. ctP0x5</name>
    <dbReference type="NCBI Taxonomy" id="2827863"/>
    <lineage>
        <taxon>Viruses</taxon>
        <taxon>Duplodnaviria</taxon>
        <taxon>Heunggongvirae</taxon>
        <taxon>Uroviricota</taxon>
        <taxon>Caudoviricetes</taxon>
    </lineage>
</organism>
<name>A0A8S5TFE0_9CAUD</name>
<dbReference type="EMBL" id="BK032818">
    <property type="protein sequence ID" value="DAF61985.1"/>
    <property type="molecule type" value="Genomic_DNA"/>
</dbReference>
<evidence type="ECO:0000313" key="1">
    <source>
        <dbReference type="EMBL" id="DAF61985.1"/>
    </source>
</evidence>